<dbReference type="InParanoid" id="W7X914"/>
<feature type="chain" id="PRO_5004905773" evidence="2">
    <location>
        <begin position="17"/>
        <end position="568"/>
    </location>
</feature>
<evidence type="ECO:0000313" key="3">
    <source>
        <dbReference type="EMBL" id="EWS72878.1"/>
    </source>
</evidence>
<evidence type="ECO:0000256" key="2">
    <source>
        <dbReference type="SAM" id="SignalP"/>
    </source>
</evidence>
<dbReference type="Proteomes" id="UP000009168">
    <property type="component" value="Unassembled WGS sequence"/>
</dbReference>
<dbReference type="SUPFAM" id="SSF56059">
    <property type="entry name" value="Glutathione synthetase ATP-binding domain-like"/>
    <property type="match status" value="1"/>
</dbReference>
<dbReference type="KEGG" id="tet:TTHERM_001109811"/>
<keyword evidence="3" id="KW-0436">Ligase</keyword>
<name>W7X914_TETTS</name>
<dbReference type="OrthoDB" id="291607at2759"/>
<dbReference type="RefSeq" id="XP_012654585.1">
    <property type="nucleotide sequence ID" value="XM_012799131.1"/>
</dbReference>
<feature type="coiled-coil region" evidence="1">
    <location>
        <begin position="387"/>
        <end position="414"/>
    </location>
</feature>
<dbReference type="STRING" id="312017.W7X914"/>
<feature type="coiled-coil region" evidence="1">
    <location>
        <begin position="288"/>
        <end position="315"/>
    </location>
</feature>
<dbReference type="InterPro" id="IPR004344">
    <property type="entry name" value="TTL/TTLL_fam"/>
</dbReference>
<protein>
    <submittedName>
        <fullName evidence="3">Tubulin-tyrosine ligase family protein</fullName>
    </submittedName>
</protein>
<evidence type="ECO:0000256" key="1">
    <source>
        <dbReference type="SAM" id="Coils"/>
    </source>
</evidence>
<dbReference type="PANTHER" id="PTHR46810:SF1">
    <property type="entry name" value="INACTIVE POLYGLYCYLASE TTLL10"/>
    <property type="match status" value="1"/>
</dbReference>
<dbReference type="Pfam" id="PF03133">
    <property type="entry name" value="TTL"/>
    <property type="match status" value="1"/>
</dbReference>
<evidence type="ECO:0000313" key="4">
    <source>
        <dbReference type="Proteomes" id="UP000009168"/>
    </source>
</evidence>
<dbReference type="Gene3D" id="3.30.470.20">
    <property type="entry name" value="ATP-grasp fold, B domain"/>
    <property type="match status" value="1"/>
</dbReference>
<dbReference type="GeneID" id="24441724"/>
<keyword evidence="1" id="KW-0175">Coiled coil</keyword>
<sequence length="568" mass="67997">MILLFVILNSILLVHSQRWIQMQEKCLNLSSCQLNLGCQAQVQHCTEGCSVYIHRKDYYECFVECANIDFKDNILQETQEYMECLTQIIKKLQLKTEQQTNQLSVIQRKKQYEQDQYTHTGETFKILNCQKYVDYPELRKKVIIKQGIKQKMIFKYFESRCDFYIQVLDDILTNDSSFYFKWTDYAHQQNYTIFQAGNQIVNHIPNSRNLLSDKNRFILTMENFDKFKDNPYKVRSHQIHFKTYLFHIDEEVYSPQELEFFNTIEGGYWLAKDPYGSLGKGIQLFRGTQEIKEKIKFYKSNKQELLNDLQIKENRPYISMFQVIQKYLENPFLIDGRKFDIRSYVLIASVEPFVVLYQSGFIKKCIKEYDLNFEEFNEDESMKHLTNRSFQKNHENYKQEAENLMMSIEQYETYLKSKEHFTQDQIQFLWNKAKKTVSYSLLAAKKQLGKKRGYFQLLGIDLIFDANFNAYIIEYNTSAGLFMELSTHHLVIPQLLQTTLDLILDSHRQNVDLNKYWKNPNQSDLGKWEILYNEASGFDFLLDFEKVEEQLDSQLFKQRRYQQQQTDL</sequence>
<dbReference type="EMBL" id="GG662565">
    <property type="protein sequence ID" value="EWS72878.1"/>
    <property type="molecule type" value="Genomic_DNA"/>
</dbReference>
<dbReference type="PANTHER" id="PTHR46810">
    <property type="entry name" value="INACTIVE POLYGLYCYLASE TTLL10"/>
    <property type="match status" value="1"/>
</dbReference>
<feature type="signal peptide" evidence="2">
    <location>
        <begin position="1"/>
        <end position="16"/>
    </location>
</feature>
<keyword evidence="2" id="KW-0732">Signal</keyword>
<dbReference type="PROSITE" id="PS51221">
    <property type="entry name" value="TTL"/>
    <property type="match status" value="1"/>
</dbReference>
<proteinExistence type="predicted"/>
<feature type="coiled-coil region" evidence="1">
    <location>
        <begin position="75"/>
        <end position="109"/>
    </location>
</feature>
<dbReference type="GO" id="GO:0070737">
    <property type="term" value="F:protein-glycine ligase activity, elongating"/>
    <property type="evidence" value="ECO:0007669"/>
    <property type="project" value="TreeGrafter"/>
</dbReference>
<keyword evidence="4" id="KW-1185">Reference proteome</keyword>
<gene>
    <name evidence="3" type="ORF">TTHERM_001109811</name>
</gene>
<dbReference type="AlphaFoldDB" id="W7X914"/>
<dbReference type="InterPro" id="IPR027752">
    <property type="entry name" value="TTLL10"/>
</dbReference>
<organism evidence="3 4">
    <name type="scientific">Tetrahymena thermophila (strain SB210)</name>
    <dbReference type="NCBI Taxonomy" id="312017"/>
    <lineage>
        <taxon>Eukaryota</taxon>
        <taxon>Sar</taxon>
        <taxon>Alveolata</taxon>
        <taxon>Ciliophora</taxon>
        <taxon>Intramacronucleata</taxon>
        <taxon>Oligohymenophorea</taxon>
        <taxon>Hymenostomatida</taxon>
        <taxon>Tetrahymenina</taxon>
        <taxon>Tetrahymenidae</taxon>
        <taxon>Tetrahymena</taxon>
    </lineage>
</organism>
<accession>W7X914</accession>
<reference evidence="4" key="1">
    <citation type="journal article" date="2006" name="PLoS Biol.">
        <title>Macronuclear genome sequence of the ciliate Tetrahymena thermophila, a model eukaryote.</title>
        <authorList>
            <person name="Eisen J.A."/>
            <person name="Coyne R.S."/>
            <person name="Wu M."/>
            <person name="Wu D."/>
            <person name="Thiagarajan M."/>
            <person name="Wortman J.R."/>
            <person name="Badger J.H."/>
            <person name="Ren Q."/>
            <person name="Amedeo P."/>
            <person name="Jones K.M."/>
            <person name="Tallon L.J."/>
            <person name="Delcher A.L."/>
            <person name="Salzberg S.L."/>
            <person name="Silva J.C."/>
            <person name="Haas B.J."/>
            <person name="Majoros W.H."/>
            <person name="Farzad M."/>
            <person name="Carlton J.M."/>
            <person name="Smith R.K. Jr."/>
            <person name="Garg J."/>
            <person name="Pearlman R.E."/>
            <person name="Karrer K.M."/>
            <person name="Sun L."/>
            <person name="Manning G."/>
            <person name="Elde N.C."/>
            <person name="Turkewitz A.P."/>
            <person name="Asai D.J."/>
            <person name="Wilkes D.E."/>
            <person name="Wang Y."/>
            <person name="Cai H."/>
            <person name="Collins K."/>
            <person name="Stewart B.A."/>
            <person name="Lee S.R."/>
            <person name="Wilamowska K."/>
            <person name="Weinberg Z."/>
            <person name="Ruzzo W.L."/>
            <person name="Wloga D."/>
            <person name="Gaertig J."/>
            <person name="Frankel J."/>
            <person name="Tsao C.-C."/>
            <person name="Gorovsky M.A."/>
            <person name="Keeling P.J."/>
            <person name="Waller R.F."/>
            <person name="Patron N.J."/>
            <person name="Cherry J.M."/>
            <person name="Stover N.A."/>
            <person name="Krieger C.J."/>
            <person name="del Toro C."/>
            <person name="Ryder H.F."/>
            <person name="Williamson S.C."/>
            <person name="Barbeau R.A."/>
            <person name="Hamilton E.P."/>
            <person name="Orias E."/>
        </authorList>
    </citation>
    <scope>NUCLEOTIDE SEQUENCE [LARGE SCALE GENOMIC DNA]</scope>
    <source>
        <strain evidence="4">SB210</strain>
    </source>
</reference>